<proteinExistence type="predicted"/>
<dbReference type="EMBL" id="BARV01034040">
    <property type="protein sequence ID" value="GAI56448.1"/>
    <property type="molecule type" value="Genomic_DNA"/>
</dbReference>
<reference evidence="1" key="1">
    <citation type="journal article" date="2014" name="Front. Microbiol.">
        <title>High frequency of phylogenetically diverse reductive dehalogenase-homologous genes in deep subseafloor sedimentary metagenomes.</title>
        <authorList>
            <person name="Kawai M."/>
            <person name="Futagami T."/>
            <person name="Toyoda A."/>
            <person name="Takaki Y."/>
            <person name="Nishi S."/>
            <person name="Hori S."/>
            <person name="Arai W."/>
            <person name="Tsubouchi T."/>
            <person name="Morono Y."/>
            <person name="Uchiyama I."/>
            <person name="Ito T."/>
            <person name="Fujiyama A."/>
            <person name="Inagaki F."/>
            <person name="Takami H."/>
        </authorList>
    </citation>
    <scope>NUCLEOTIDE SEQUENCE</scope>
    <source>
        <strain evidence="1">Expedition CK06-06</strain>
    </source>
</reference>
<gene>
    <name evidence="1" type="ORF">S06H3_53396</name>
</gene>
<sequence length="140" mass="16656">MADWADKDYCLGRIENYYKESLLAIGRADGHWSDAWKEIYWEFDQWAFNIAILDCVSDVIQAVKQLQGYWSTQDPKYAVPYFLEHHAGVTWKSIAEAWAYNNFEGRDWTIACIDRMRQLLWDEPFYIKWAAKPEDKLAEM</sequence>
<name>X1PKT9_9ZZZZ</name>
<organism evidence="1">
    <name type="scientific">marine sediment metagenome</name>
    <dbReference type="NCBI Taxonomy" id="412755"/>
    <lineage>
        <taxon>unclassified sequences</taxon>
        <taxon>metagenomes</taxon>
        <taxon>ecological metagenomes</taxon>
    </lineage>
</organism>
<protein>
    <submittedName>
        <fullName evidence="1">Uncharacterized protein</fullName>
    </submittedName>
</protein>
<comment type="caution">
    <text evidence="1">The sequence shown here is derived from an EMBL/GenBank/DDBJ whole genome shotgun (WGS) entry which is preliminary data.</text>
</comment>
<dbReference type="AlphaFoldDB" id="X1PKT9"/>
<accession>X1PKT9</accession>
<evidence type="ECO:0000313" key="1">
    <source>
        <dbReference type="EMBL" id="GAI56448.1"/>
    </source>
</evidence>